<evidence type="ECO:0000256" key="1">
    <source>
        <dbReference type="ARBA" id="ARBA00005058"/>
    </source>
</evidence>
<dbReference type="Gene3D" id="3.40.50.1580">
    <property type="entry name" value="Nucleoside phosphorylase domain"/>
    <property type="match status" value="1"/>
</dbReference>
<dbReference type="Pfam" id="PF01048">
    <property type="entry name" value="PNP_UDP_1"/>
    <property type="match status" value="1"/>
</dbReference>
<evidence type="ECO:0000256" key="2">
    <source>
        <dbReference type="ARBA" id="ARBA00006751"/>
    </source>
</evidence>
<evidence type="ECO:0000313" key="8">
    <source>
        <dbReference type="EMBL" id="ERP39073.1"/>
    </source>
</evidence>
<dbReference type="GO" id="GO:0005737">
    <property type="term" value="C:cytoplasm"/>
    <property type="evidence" value="ECO:0007669"/>
    <property type="project" value="TreeGrafter"/>
</dbReference>
<comment type="pathway">
    <text evidence="1">Purine metabolism; purine nucleoside salvage.</text>
</comment>
<dbReference type="RefSeq" id="WP_022635786.1">
    <property type="nucleotide sequence ID" value="NZ_ASJR01000002.1"/>
</dbReference>
<comment type="caution">
    <text evidence="8">The sequence shown here is derived from an EMBL/GenBank/DDBJ whole genome shotgun (WGS) entry which is preliminary data.</text>
</comment>
<dbReference type="InterPro" id="IPR035994">
    <property type="entry name" value="Nucleoside_phosphorylase_sf"/>
</dbReference>
<evidence type="ECO:0000313" key="9">
    <source>
        <dbReference type="Proteomes" id="UP000017148"/>
    </source>
</evidence>
<evidence type="ECO:0000256" key="4">
    <source>
        <dbReference type="ARBA" id="ARBA00022676"/>
    </source>
</evidence>
<dbReference type="UniPathway" id="UPA00606"/>
<sequence length="277" mass="30332">MILSPPLHTTLRSYNLREALILGSGWNNLVHHIKVVTTIPYHDIEPMPHCTTSHHRGNMHVAQKGSKHILIFEGRSHLYECYTPQQVVTPVYIAQSLGIETLLLTNASGACCPTVPPGALFFIEDHINLTGCSPLRGTDNYKIGPRYPSLHEVYSGGVTEILIQAGRELSLPTHCGVYAGISGPETPTPAENAMYRMWGAHTVGMSTVMEAIAAAHCGMRVGGISLVTDSACDSAAPALPRAAQKRAKQTEQKRNKFILKVLELLWHKATSKRLTQR</sequence>
<dbReference type="eggNOG" id="COG0005">
    <property type="taxonomic scope" value="Bacteria"/>
</dbReference>
<keyword evidence="5" id="KW-0808">Transferase</keyword>
<dbReference type="EC" id="2.4.2.1" evidence="3"/>
<protein>
    <recommendedName>
        <fullName evidence="3">purine-nucleoside phosphorylase</fullName>
        <ecNumber evidence="3">2.4.2.1</ecNumber>
    </recommendedName>
    <alternativeName>
        <fullName evidence="6">Inosine-guanosine phosphorylase</fullName>
    </alternativeName>
</protein>
<evidence type="ECO:0000256" key="5">
    <source>
        <dbReference type="ARBA" id="ARBA00022679"/>
    </source>
</evidence>
<dbReference type="InterPro" id="IPR000845">
    <property type="entry name" value="Nucleoside_phosphorylase_d"/>
</dbReference>
<dbReference type="AlphaFoldDB" id="U7DBW5"/>
<dbReference type="PATRIC" id="fig|1313304.3.peg.220"/>
<feature type="domain" description="Nucleoside phosphorylase" evidence="7">
    <location>
        <begin position="20"/>
        <end position="262"/>
    </location>
</feature>
<dbReference type="SUPFAM" id="SSF53167">
    <property type="entry name" value="Purine and uridine phosphorylases"/>
    <property type="match status" value="1"/>
</dbReference>
<dbReference type="STRING" id="1313304.CALK_0238"/>
<dbReference type="PANTHER" id="PTHR11904:SF9">
    <property type="entry name" value="PURINE NUCLEOSIDE PHOSPHORYLASE-RELATED"/>
    <property type="match status" value="1"/>
</dbReference>
<dbReference type="GO" id="GO:0009116">
    <property type="term" value="P:nucleoside metabolic process"/>
    <property type="evidence" value="ECO:0007669"/>
    <property type="project" value="InterPro"/>
</dbReference>
<reference evidence="8 9" key="1">
    <citation type="journal article" date="2013" name="Environ. Microbiol.">
        <title>Genome analysis of Chitinivibrio alkaliphilus gen. nov., sp. nov., a novel extremely haloalkaliphilic anaerobic chitinolytic bacterium from the candidate phylum Termite Group 3.</title>
        <authorList>
            <person name="Sorokin D.Y."/>
            <person name="Gumerov V.M."/>
            <person name="Rakitin A.L."/>
            <person name="Beletsky A.V."/>
            <person name="Damste J.S."/>
            <person name="Muyzer G."/>
            <person name="Mardanov A.V."/>
            <person name="Ravin N.V."/>
        </authorList>
    </citation>
    <scope>NUCLEOTIDE SEQUENCE [LARGE SCALE GENOMIC DNA]</scope>
    <source>
        <strain evidence="8 9">ACht1</strain>
    </source>
</reference>
<evidence type="ECO:0000259" key="7">
    <source>
        <dbReference type="Pfam" id="PF01048"/>
    </source>
</evidence>
<evidence type="ECO:0000256" key="3">
    <source>
        <dbReference type="ARBA" id="ARBA00011886"/>
    </source>
</evidence>
<dbReference type="GO" id="GO:0004731">
    <property type="term" value="F:purine-nucleoside phosphorylase activity"/>
    <property type="evidence" value="ECO:0007669"/>
    <property type="project" value="UniProtKB-EC"/>
</dbReference>
<keyword evidence="9" id="KW-1185">Reference proteome</keyword>
<dbReference type="CDD" id="cd09009">
    <property type="entry name" value="PNP-EcPNPII_like"/>
    <property type="match status" value="1"/>
</dbReference>
<dbReference type="PANTHER" id="PTHR11904">
    <property type="entry name" value="METHYLTHIOADENOSINE/PURINE NUCLEOSIDE PHOSPHORYLASE"/>
    <property type="match status" value="1"/>
</dbReference>
<dbReference type="Proteomes" id="UP000017148">
    <property type="component" value="Unassembled WGS sequence"/>
</dbReference>
<organism evidence="8 9">
    <name type="scientific">Chitinivibrio alkaliphilus ACht1</name>
    <dbReference type="NCBI Taxonomy" id="1313304"/>
    <lineage>
        <taxon>Bacteria</taxon>
        <taxon>Pseudomonadati</taxon>
        <taxon>Fibrobacterota</taxon>
        <taxon>Chitinivibrionia</taxon>
        <taxon>Chitinivibrionales</taxon>
        <taxon>Chitinivibrionaceae</taxon>
        <taxon>Chitinivibrio</taxon>
    </lineage>
</organism>
<dbReference type="OrthoDB" id="1523230at2"/>
<name>U7DBW5_9BACT</name>
<dbReference type="NCBIfam" id="TIGR01697">
    <property type="entry name" value="PNPH-PUNA-XAPA"/>
    <property type="match status" value="1"/>
</dbReference>
<gene>
    <name evidence="8" type="ORF">CALK_0238</name>
</gene>
<dbReference type="NCBIfam" id="NF006054">
    <property type="entry name" value="PRK08202.1"/>
    <property type="match status" value="1"/>
</dbReference>
<dbReference type="InterPro" id="IPR011268">
    <property type="entry name" value="Purine_phosphorylase"/>
</dbReference>
<keyword evidence="4" id="KW-0328">Glycosyltransferase</keyword>
<accession>U7DBW5</accession>
<proteinExistence type="inferred from homology"/>
<evidence type="ECO:0000256" key="6">
    <source>
        <dbReference type="ARBA" id="ARBA00031036"/>
    </source>
</evidence>
<comment type="similarity">
    <text evidence="2">Belongs to the PNP/MTAP phosphorylase family.</text>
</comment>
<dbReference type="EMBL" id="ASJR01000002">
    <property type="protein sequence ID" value="ERP39073.1"/>
    <property type="molecule type" value="Genomic_DNA"/>
</dbReference>